<dbReference type="Pfam" id="PF00535">
    <property type="entry name" value="Glycos_transf_2"/>
    <property type="match status" value="1"/>
</dbReference>
<dbReference type="PANTHER" id="PTHR10859:SF91">
    <property type="entry name" value="DOLICHYL-PHOSPHATE BETA-GLUCOSYLTRANSFERASE"/>
    <property type="match status" value="1"/>
</dbReference>
<dbReference type="AlphaFoldDB" id="A0A517YVD9"/>
<keyword evidence="2" id="KW-0808">Transferase</keyword>
<dbReference type="InterPro" id="IPR029044">
    <property type="entry name" value="Nucleotide-diphossugar_trans"/>
</dbReference>
<sequence length="265" mass="30212">MEKISVILPVFNEAGLINAVMNRVIDFVEKHNNYYFIFVDDGSDDATASIIADRLCRAGINERITLLQQPINMGKGEAVKSAILACRTPYVCFTDGDLAYSLDHIIRLRKKLLDFDVVIGSRKLIPFRQRNISLGRKCMGKVFNLIVRAVLGLPYKDTQAGLKGFKRDVALDVFQYQRMSGFAFDAELLFLAKRRGYKIAEIPASVSKSHSYKVSKMNLWLEPLIMLKAILQIRLNSILGKYLHANNAEFRCRRVRYTDRVRAID</sequence>
<dbReference type="Proteomes" id="UP000317369">
    <property type="component" value="Chromosome"/>
</dbReference>
<accession>A0A517YVD9</accession>
<dbReference type="RefSeq" id="WP_145077814.1">
    <property type="nucleotide sequence ID" value="NZ_CP036425.1"/>
</dbReference>
<reference evidence="2 3" key="1">
    <citation type="submission" date="2019-02" db="EMBL/GenBank/DDBJ databases">
        <title>Deep-cultivation of Planctomycetes and their phenomic and genomic characterization uncovers novel biology.</title>
        <authorList>
            <person name="Wiegand S."/>
            <person name="Jogler M."/>
            <person name="Boedeker C."/>
            <person name="Pinto D."/>
            <person name="Vollmers J."/>
            <person name="Rivas-Marin E."/>
            <person name="Kohn T."/>
            <person name="Peeters S.H."/>
            <person name="Heuer A."/>
            <person name="Rast P."/>
            <person name="Oberbeckmann S."/>
            <person name="Bunk B."/>
            <person name="Jeske O."/>
            <person name="Meyerdierks A."/>
            <person name="Storesund J.E."/>
            <person name="Kallscheuer N."/>
            <person name="Luecker S."/>
            <person name="Lage O.M."/>
            <person name="Pohl T."/>
            <person name="Merkel B.J."/>
            <person name="Hornburger P."/>
            <person name="Mueller R.-W."/>
            <person name="Bruemmer F."/>
            <person name="Labrenz M."/>
            <person name="Spormann A.M."/>
            <person name="Op den Camp H."/>
            <person name="Overmann J."/>
            <person name="Amann R."/>
            <person name="Jetten M.S.M."/>
            <person name="Mascher T."/>
            <person name="Medema M.H."/>
            <person name="Devos D.P."/>
            <person name="Kaster A.-K."/>
            <person name="Ovreas L."/>
            <person name="Rohde M."/>
            <person name="Galperin M.Y."/>
            <person name="Jogler C."/>
        </authorList>
    </citation>
    <scope>NUCLEOTIDE SEQUENCE [LARGE SCALE GENOMIC DNA]</scope>
    <source>
        <strain evidence="2 3">KS4</strain>
    </source>
</reference>
<feature type="domain" description="Glycosyltransferase 2-like" evidence="1">
    <location>
        <begin position="5"/>
        <end position="170"/>
    </location>
</feature>
<dbReference type="EC" id="2.4.1.54" evidence="2"/>
<name>A0A517YVD9_9BACT</name>
<evidence type="ECO:0000259" key="1">
    <source>
        <dbReference type="Pfam" id="PF00535"/>
    </source>
</evidence>
<dbReference type="PANTHER" id="PTHR10859">
    <property type="entry name" value="GLYCOSYL TRANSFERASE"/>
    <property type="match status" value="1"/>
</dbReference>
<dbReference type="GO" id="GO:0047267">
    <property type="term" value="F:undecaprenyl-phosphate mannosyltransferase activity"/>
    <property type="evidence" value="ECO:0007669"/>
    <property type="project" value="UniProtKB-EC"/>
</dbReference>
<dbReference type="KEGG" id="pcor:KS4_22410"/>
<dbReference type="OrthoDB" id="9807778at2"/>
<evidence type="ECO:0000313" key="2">
    <source>
        <dbReference type="EMBL" id="QDU34179.1"/>
    </source>
</evidence>
<keyword evidence="2" id="KW-0328">Glycosyltransferase</keyword>
<dbReference type="EMBL" id="CP036425">
    <property type="protein sequence ID" value="QDU34179.1"/>
    <property type="molecule type" value="Genomic_DNA"/>
</dbReference>
<evidence type="ECO:0000313" key="3">
    <source>
        <dbReference type="Proteomes" id="UP000317369"/>
    </source>
</evidence>
<dbReference type="Gene3D" id="3.90.550.10">
    <property type="entry name" value="Spore Coat Polysaccharide Biosynthesis Protein SpsA, Chain A"/>
    <property type="match status" value="1"/>
</dbReference>
<dbReference type="InterPro" id="IPR001173">
    <property type="entry name" value="Glyco_trans_2-like"/>
</dbReference>
<organism evidence="2 3">
    <name type="scientific">Poriferisphaera corsica</name>
    <dbReference type="NCBI Taxonomy" id="2528020"/>
    <lineage>
        <taxon>Bacteria</taxon>
        <taxon>Pseudomonadati</taxon>
        <taxon>Planctomycetota</taxon>
        <taxon>Phycisphaerae</taxon>
        <taxon>Phycisphaerales</taxon>
        <taxon>Phycisphaeraceae</taxon>
        <taxon>Poriferisphaera</taxon>
    </lineage>
</organism>
<proteinExistence type="predicted"/>
<keyword evidence="3" id="KW-1185">Reference proteome</keyword>
<protein>
    <submittedName>
        <fullName evidence="2">Undecaprenyl-phosphate mannosyltransferase</fullName>
        <ecNumber evidence="2">2.4.1.54</ecNumber>
    </submittedName>
</protein>
<dbReference type="SUPFAM" id="SSF53448">
    <property type="entry name" value="Nucleotide-diphospho-sugar transferases"/>
    <property type="match status" value="1"/>
</dbReference>
<dbReference type="GO" id="GO:0006487">
    <property type="term" value="P:protein N-linked glycosylation"/>
    <property type="evidence" value="ECO:0007669"/>
    <property type="project" value="TreeGrafter"/>
</dbReference>
<gene>
    <name evidence="2" type="ORF">KS4_22410</name>
</gene>